<keyword evidence="1 4" id="KW-0963">Cytoplasm</keyword>
<protein>
    <recommendedName>
        <fullName evidence="4">Leucyl/phenylalanyl-tRNA--protein transferase</fullName>
        <ecNumber evidence="4">2.3.2.6</ecNumber>
    </recommendedName>
    <alternativeName>
        <fullName evidence="4">L/F-transferase</fullName>
    </alternativeName>
    <alternativeName>
        <fullName evidence="4">Leucyltransferase</fullName>
    </alternativeName>
    <alternativeName>
        <fullName evidence="4">Phenyalanyltransferase</fullName>
    </alternativeName>
</protein>
<dbReference type="SUPFAM" id="SSF55729">
    <property type="entry name" value="Acyl-CoA N-acyltransferases (Nat)"/>
    <property type="match status" value="1"/>
</dbReference>
<dbReference type="PANTHER" id="PTHR30098">
    <property type="entry name" value="LEUCYL/PHENYLALANYL-TRNA--PROTEIN TRANSFERASE"/>
    <property type="match status" value="1"/>
</dbReference>
<dbReference type="NCBIfam" id="TIGR00667">
    <property type="entry name" value="aat"/>
    <property type="match status" value="1"/>
</dbReference>
<comment type="catalytic activity">
    <reaction evidence="4">
        <text>N-terminal L-arginyl-[protein] + L-leucyl-tRNA(Leu) = N-terminal L-leucyl-L-arginyl-[protein] + tRNA(Leu) + H(+)</text>
        <dbReference type="Rhea" id="RHEA:50416"/>
        <dbReference type="Rhea" id="RHEA-COMP:9613"/>
        <dbReference type="Rhea" id="RHEA-COMP:9622"/>
        <dbReference type="Rhea" id="RHEA-COMP:12672"/>
        <dbReference type="Rhea" id="RHEA-COMP:12673"/>
        <dbReference type="ChEBI" id="CHEBI:15378"/>
        <dbReference type="ChEBI" id="CHEBI:64719"/>
        <dbReference type="ChEBI" id="CHEBI:78442"/>
        <dbReference type="ChEBI" id="CHEBI:78494"/>
        <dbReference type="ChEBI" id="CHEBI:133044"/>
        <dbReference type="EC" id="2.3.2.6"/>
    </reaction>
</comment>
<dbReference type="InterPro" id="IPR042221">
    <property type="entry name" value="Leu/Phe-tRNA_Trfase_N"/>
</dbReference>
<dbReference type="EMBL" id="BAABGM010000013">
    <property type="protein sequence ID" value="GAA4406116.1"/>
    <property type="molecule type" value="Genomic_DNA"/>
</dbReference>
<evidence type="ECO:0000256" key="4">
    <source>
        <dbReference type="HAMAP-Rule" id="MF_00688"/>
    </source>
</evidence>
<dbReference type="Pfam" id="PF03588">
    <property type="entry name" value="Leu_Phe_trans"/>
    <property type="match status" value="1"/>
</dbReference>
<accession>A0ABP8KGF0</accession>
<organism evidence="5 6">
    <name type="scientific">Fodinibacter luteus</name>
    <dbReference type="NCBI Taxonomy" id="552064"/>
    <lineage>
        <taxon>Bacteria</taxon>
        <taxon>Bacillati</taxon>
        <taxon>Actinomycetota</taxon>
        <taxon>Actinomycetes</taxon>
        <taxon>Micrococcales</taxon>
        <taxon>Intrasporangiaceae</taxon>
        <taxon>Fodinibacter (ex Wang et al. 2009)</taxon>
    </lineage>
</organism>
<evidence type="ECO:0000313" key="5">
    <source>
        <dbReference type="EMBL" id="GAA4406116.1"/>
    </source>
</evidence>
<dbReference type="Gene3D" id="3.40.630.70">
    <property type="entry name" value="Leucyl/phenylalanyl-tRNA-protein transferase, C-terminal domain"/>
    <property type="match status" value="1"/>
</dbReference>
<proteinExistence type="inferred from homology"/>
<evidence type="ECO:0000256" key="2">
    <source>
        <dbReference type="ARBA" id="ARBA00022679"/>
    </source>
</evidence>
<dbReference type="Gene3D" id="3.30.70.3550">
    <property type="entry name" value="Leucyl/phenylalanyl-tRNA-protein transferase, N-terminal domain"/>
    <property type="match status" value="1"/>
</dbReference>
<dbReference type="Proteomes" id="UP001500945">
    <property type="component" value="Unassembled WGS sequence"/>
</dbReference>
<dbReference type="PANTHER" id="PTHR30098:SF2">
    <property type="entry name" value="LEUCYL_PHENYLALANYL-TRNA--PROTEIN TRANSFERASE"/>
    <property type="match status" value="1"/>
</dbReference>
<dbReference type="InterPro" id="IPR016181">
    <property type="entry name" value="Acyl_CoA_acyltransferase"/>
</dbReference>
<keyword evidence="2 4" id="KW-0808">Transferase</keyword>
<comment type="function">
    <text evidence="4">Functions in the N-end rule pathway of protein degradation where it conjugates Leu, Phe and, less efficiently, Met from aminoacyl-tRNAs to the N-termini of proteins containing an N-terminal arginine or lysine.</text>
</comment>
<dbReference type="InterPro" id="IPR004616">
    <property type="entry name" value="Leu/Phe-tRNA_Trfase"/>
</dbReference>
<keyword evidence="3 4" id="KW-0012">Acyltransferase</keyword>
<comment type="catalytic activity">
    <reaction evidence="4">
        <text>L-phenylalanyl-tRNA(Phe) + an N-terminal L-alpha-aminoacyl-[protein] = an N-terminal L-phenylalanyl-L-alpha-aminoacyl-[protein] + tRNA(Phe)</text>
        <dbReference type="Rhea" id="RHEA:43632"/>
        <dbReference type="Rhea" id="RHEA-COMP:9668"/>
        <dbReference type="Rhea" id="RHEA-COMP:9699"/>
        <dbReference type="Rhea" id="RHEA-COMP:10636"/>
        <dbReference type="Rhea" id="RHEA-COMP:10637"/>
        <dbReference type="ChEBI" id="CHEBI:78442"/>
        <dbReference type="ChEBI" id="CHEBI:78531"/>
        <dbReference type="ChEBI" id="CHEBI:78597"/>
        <dbReference type="ChEBI" id="CHEBI:83561"/>
        <dbReference type="EC" id="2.3.2.6"/>
    </reaction>
</comment>
<evidence type="ECO:0000313" key="6">
    <source>
        <dbReference type="Proteomes" id="UP001500945"/>
    </source>
</evidence>
<dbReference type="HAMAP" id="MF_00688">
    <property type="entry name" value="Leu_Phe_trans"/>
    <property type="match status" value="1"/>
</dbReference>
<comment type="subcellular location">
    <subcellularLocation>
        <location evidence="4">Cytoplasm</location>
    </subcellularLocation>
</comment>
<evidence type="ECO:0000256" key="3">
    <source>
        <dbReference type="ARBA" id="ARBA00023315"/>
    </source>
</evidence>
<dbReference type="InterPro" id="IPR042203">
    <property type="entry name" value="Leu/Phe-tRNA_Trfase_C"/>
</dbReference>
<dbReference type="RefSeq" id="WP_345205401.1">
    <property type="nucleotide sequence ID" value="NZ_BAABGM010000013.1"/>
</dbReference>
<gene>
    <name evidence="4 5" type="primary">aat</name>
    <name evidence="5" type="ORF">GCM10023168_20540</name>
</gene>
<sequence length="227" mass="24636">MPFPPVEPPATPWLLDAARLEPGDDLVASGADLEPGTLLAAYRLGLFPMGLGPHGGGTVGWWSPDPRGVIPAGALRVSRSLRRAVARFDVRVDTAFEEVVRRCADPSREGRWITDEVAAAYGVLHELGWAHSVESWQGGELVGGLYGVAIGGLFAGESMFHAVRDASKVALVGLVERFHADGDPRRFVDVQWATDHLRRLGAQEWPREEYLVRLADALQAPQVDLST</sequence>
<evidence type="ECO:0000256" key="1">
    <source>
        <dbReference type="ARBA" id="ARBA00022490"/>
    </source>
</evidence>
<comment type="catalytic activity">
    <reaction evidence="4">
        <text>N-terminal L-lysyl-[protein] + L-leucyl-tRNA(Leu) = N-terminal L-leucyl-L-lysyl-[protein] + tRNA(Leu) + H(+)</text>
        <dbReference type="Rhea" id="RHEA:12340"/>
        <dbReference type="Rhea" id="RHEA-COMP:9613"/>
        <dbReference type="Rhea" id="RHEA-COMP:9622"/>
        <dbReference type="Rhea" id="RHEA-COMP:12670"/>
        <dbReference type="Rhea" id="RHEA-COMP:12671"/>
        <dbReference type="ChEBI" id="CHEBI:15378"/>
        <dbReference type="ChEBI" id="CHEBI:65249"/>
        <dbReference type="ChEBI" id="CHEBI:78442"/>
        <dbReference type="ChEBI" id="CHEBI:78494"/>
        <dbReference type="ChEBI" id="CHEBI:133043"/>
        <dbReference type="EC" id="2.3.2.6"/>
    </reaction>
</comment>
<keyword evidence="6" id="KW-1185">Reference proteome</keyword>
<name>A0ABP8KGF0_9MICO</name>
<comment type="caution">
    <text evidence="5">The sequence shown here is derived from an EMBL/GenBank/DDBJ whole genome shotgun (WGS) entry which is preliminary data.</text>
</comment>
<comment type="similarity">
    <text evidence="4">Belongs to the L/F-transferase family.</text>
</comment>
<dbReference type="GO" id="GO:0016740">
    <property type="term" value="F:transferase activity"/>
    <property type="evidence" value="ECO:0007669"/>
    <property type="project" value="UniProtKB-KW"/>
</dbReference>
<reference evidence="6" key="1">
    <citation type="journal article" date="2019" name="Int. J. Syst. Evol. Microbiol.">
        <title>The Global Catalogue of Microorganisms (GCM) 10K type strain sequencing project: providing services to taxonomists for standard genome sequencing and annotation.</title>
        <authorList>
            <consortium name="The Broad Institute Genomics Platform"/>
            <consortium name="The Broad Institute Genome Sequencing Center for Infectious Disease"/>
            <person name="Wu L."/>
            <person name="Ma J."/>
        </authorList>
    </citation>
    <scope>NUCLEOTIDE SEQUENCE [LARGE SCALE GENOMIC DNA]</scope>
    <source>
        <strain evidence="6">JCM 17809</strain>
    </source>
</reference>
<dbReference type="EC" id="2.3.2.6" evidence="4"/>